<dbReference type="AlphaFoldDB" id="W4KP85"/>
<organism evidence="2 3">
    <name type="scientific">Heterobasidion irregulare (strain TC 32-1)</name>
    <dbReference type="NCBI Taxonomy" id="747525"/>
    <lineage>
        <taxon>Eukaryota</taxon>
        <taxon>Fungi</taxon>
        <taxon>Dikarya</taxon>
        <taxon>Basidiomycota</taxon>
        <taxon>Agaricomycotina</taxon>
        <taxon>Agaricomycetes</taxon>
        <taxon>Russulales</taxon>
        <taxon>Bondarzewiaceae</taxon>
        <taxon>Heterobasidion</taxon>
        <taxon>Heterobasidion annosum species complex</taxon>
    </lineage>
</organism>
<evidence type="ECO:0000313" key="3">
    <source>
        <dbReference type="Proteomes" id="UP000030671"/>
    </source>
</evidence>
<dbReference type="Proteomes" id="UP000030671">
    <property type="component" value="Unassembled WGS sequence"/>
</dbReference>
<proteinExistence type="predicted"/>
<dbReference type="KEGG" id="hir:HETIRDRAFT_447769"/>
<gene>
    <name evidence="2" type="ORF">HETIRDRAFT_447769</name>
</gene>
<dbReference type="GeneID" id="20675803"/>
<accession>W4KP85</accession>
<protein>
    <submittedName>
        <fullName evidence="2">Uncharacterized protein</fullName>
    </submittedName>
</protein>
<dbReference type="HOGENOM" id="CLU_504379_0_0_1"/>
<name>W4KP85_HETIT</name>
<keyword evidence="3" id="KW-1185">Reference proteome</keyword>
<feature type="region of interest" description="Disordered" evidence="1">
    <location>
        <begin position="519"/>
        <end position="540"/>
    </location>
</feature>
<dbReference type="RefSeq" id="XP_009541130.1">
    <property type="nucleotide sequence ID" value="XM_009542835.1"/>
</dbReference>
<dbReference type="InParanoid" id="W4KP85"/>
<reference evidence="2 3" key="1">
    <citation type="journal article" date="2012" name="New Phytol.">
        <title>Insight into trade-off between wood decay and parasitism from the genome of a fungal forest pathogen.</title>
        <authorList>
            <person name="Olson A."/>
            <person name="Aerts A."/>
            <person name="Asiegbu F."/>
            <person name="Belbahri L."/>
            <person name="Bouzid O."/>
            <person name="Broberg A."/>
            <person name="Canback B."/>
            <person name="Coutinho P.M."/>
            <person name="Cullen D."/>
            <person name="Dalman K."/>
            <person name="Deflorio G."/>
            <person name="van Diepen L.T."/>
            <person name="Dunand C."/>
            <person name="Duplessis S."/>
            <person name="Durling M."/>
            <person name="Gonthier P."/>
            <person name="Grimwood J."/>
            <person name="Fossdal C.G."/>
            <person name="Hansson D."/>
            <person name="Henrissat B."/>
            <person name="Hietala A."/>
            <person name="Himmelstrand K."/>
            <person name="Hoffmeister D."/>
            <person name="Hogberg N."/>
            <person name="James T.Y."/>
            <person name="Karlsson M."/>
            <person name="Kohler A."/>
            <person name="Kues U."/>
            <person name="Lee Y.H."/>
            <person name="Lin Y.C."/>
            <person name="Lind M."/>
            <person name="Lindquist E."/>
            <person name="Lombard V."/>
            <person name="Lucas S."/>
            <person name="Lunden K."/>
            <person name="Morin E."/>
            <person name="Murat C."/>
            <person name="Park J."/>
            <person name="Raffaello T."/>
            <person name="Rouze P."/>
            <person name="Salamov A."/>
            <person name="Schmutz J."/>
            <person name="Solheim H."/>
            <person name="Stahlberg J."/>
            <person name="Velez H."/>
            <person name="de Vries R.P."/>
            <person name="Wiebenga A."/>
            <person name="Woodward S."/>
            <person name="Yakovlev I."/>
            <person name="Garbelotto M."/>
            <person name="Martin F."/>
            <person name="Grigoriev I.V."/>
            <person name="Stenlid J."/>
        </authorList>
    </citation>
    <scope>NUCLEOTIDE SEQUENCE [LARGE SCALE GENOMIC DNA]</scope>
    <source>
        <strain evidence="2 3">TC 32-1</strain>
    </source>
</reference>
<feature type="compositionally biased region" description="Low complexity" evidence="1">
    <location>
        <begin position="530"/>
        <end position="540"/>
    </location>
</feature>
<dbReference type="EMBL" id="KI925454">
    <property type="protein sequence ID" value="ETW87200.1"/>
    <property type="molecule type" value="Genomic_DNA"/>
</dbReference>
<evidence type="ECO:0000256" key="1">
    <source>
        <dbReference type="SAM" id="MobiDB-lite"/>
    </source>
</evidence>
<sequence>MDWRGSSEEAVVPATTTVEGDEMLLSFTRRRTSHPRRCATSDSWPVTSIPNNVTSTRAAHPLIRILSPIRLVCWFPPRILSSRTGFHSATNPPADHAPSLLQRFNLPSPVRIQSYILRFLWPAASTPTDVLTHSAVSFIFRVCGVADVGAPSLQKRLVAACGSCCDRYSLRGSSSGGRRIRKLNLRASYPHDDVTTDGRLLSSGTPPSPVYARVHAREAATSTRFCAHIHSPLLALFHHDADDGAVCSFASQSGTCAHAHGLGSSAAGKPPSVTQRSTLSVPLGHKRLASSFAAPRVLASLSLPSCPSTAWFRPWTLLVFQQMSEQNRTGQDATYTEEKGARVINTSARYKDLAFAFPAAWTVQLAVLTPLIAPGEHAWTQVPYLEQRPPEGFERAFPCLSSLPPPPASSHSRIWPGLTAVQTILTARTRHGPRLRRSPAARPLWACEDALARARDPTKHAEGVEEAGRVAGARKHARANVLWRILERRPLRIPLVQPSFLSQQRMSAWLWPTRSLASNRHGQSVGRAGGRSASFSASAR</sequence>
<evidence type="ECO:0000313" key="2">
    <source>
        <dbReference type="EMBL" id="ETW87200.1"/>
    </source>
</evidence>